<proteinExistence type="predicted"/>
<dbReference type="Pfam" id="PF06892">
    <property type="entry name" value="Phage_CP76"/>
    <property type="match status" value="1"/>
</dbReference>
<protein>
    <submittedName>
        <fullName evidence="1">Uncharacterized protein</fullName>
    </submittedName>
</protein>
<dbReference type="RefSeq" id="WP_184108568.1">
    <property type="nucleotide sequence ID" value="NZ_JACIGA010000005.1"/>
</dbReference>
<reference evidence="1 2" key="1">
    <citation type="journal article" date="2013" name="Genome Biol.">
        <title>Comparative genomics of the core and accessory genomes of 48 Sinorhizobium strains comprising five genospecies.</title>
        <authorList>
            <person name="Sugawara M."/>
            <person name="Epstein B."/>
            <person name="Badgley B.D."/>
            <person name="Unno T."/>
            <person name="Xu L."/>
            <person name="Reese J."/>
            <person name="Gyaneshwar P."/>
            <person name="Denny R."/>
            <person name="Mudge J."/>
            <person name="Bharti A.K."/>
            <person name="Farmer A.D."/>
            <person name="May G.D."/>
            <person name="Woodward J.E."/>
            <person name="Medigue C."/>
            <person name="Vallenet D."/>
            <person name="Lajus A."/>
            <person name="Rouy Z."/>
            <person name="Martinez-Vaz B."/>
            <person name="Tiffin P."/>
            <person name="Young N.D."/>
            <person name="Sadowsky M.J."/>
        </authorList>
    </citation>
    <scope>NUCLEOTIDE SEQUENCE [LARGE SCALE GENOMIC DNA]</scope>
    <source>
        <strain evidence="1 2">USDA4894</strain>
    </source>
</reference>
<dbReference type="GO" id="GO:0003677">
    <property type="term" value="F:DNA binding"/>
    <property type="evidence" value="ECO:0007669"/>
    <property type="project" value="InterPro"/>
</dbReference>
<name>A0A6N7LNA3_SINTE</name>
<dbReference type="EMBL" id="WITC01000139">
    <property type="protein sequence ID" value="MQX19363.1"/>
    <property type="molecule type" value="Genomic_DNA"/>
</dbReference>
<sequence length="153" mass="16145">MRTILEADVLSLKGATEASFVLGKGLTSFASFTRVGVSTLSKYASGSEEFRDNVIPVDIAVEADRRAGSPIIIGEAARQLGYGLTPLAGQVQGKPLTEAAALKVMHEANDVSRAIVAAIADGRIDALDRKKIAHEAREAIRSLQEVLASLEGE</sequence>
<accession>A0A6N7LNA3</accession>
<gene>
    <name evidence="1" type="ORF">GHK62_33075</name>
</gene>
<keyword evidence="2" id="KW-1185">Reference proteome</keyword>
<evidence type="ECO:0000313" key="1">
    <source>
        <dbReference type="EMBL" id="MQX19363.1"/>
    </source>
</evidence>
<dbReference type="InterPro" id="IPR009679">
    <property type="entry name" value="Phage_186_CII-like"/>
</dbReference>
<dbReference type="AlphaFoldDB" id="A0A6N7LNA3"/>
<dbReference type="Proteomes" id="UP000439983">
    <property type="component" value="Unassembled WGS sequence"/>
</dbReference>
<organism evidence="1 2">
    <name type="scientific">Sinorhizobium terangae</name>
    <dbReference type="NCBI Taxonomy" id="110322"/>
    <lineage>
        <taxon>Bacteria</taxon>
        <taxon>Pseudomonadati</taxon>
        <taxon>Pseudomonadota</taxon>
        <taxon>Alphaproteobacteria</taxon>
        <taxon>Hyphomicrobiales</taxon>
        <taxon>Rhizobiaceae</taxon>
        <taxon>Sinorhizobium/Ensifer group</taxon>
        <taxon>Sinorhizobium</taxon>
    </lineage>
</organism>
<comment type="caution">
    <text evidence="1">The sequence shown here is derived from an EMBL/GenBank/DDBJ whole genome shotgun (WGS) entry which is preliminary data.</text>
</comment>
<evidence type="ECO:0000313" key="2">
    <source>
        <dbReference type="Proteomes" id="UP000439983"/>
    </source>
</evidence>